<dbReference type="SUPFAM" id="SSF64153">
    <property type="entry name" value="YjeF N-terminal domain-like"/>
    <property type="match status" value="1"/>
</dbReference>
<feature type="binding site" evidence="18">
    <location>
        <begin position="121"/>
        <end position="127"/>
    </location>
    <ligand>
        <name>(6S)-NADPHX</name>
        <dbReference type="ChEBI" id="CHEBI:64076"/>
    </ligand>
</feature>
<comment type="similarity">
    <text evidence="4 19">In the C-terminal section; belongs to the NnrD/CARKD family.</text>
</comment>
<evidence type="ECO:0000256" key="15">
    <source>
        <dbReference type="ARBA" id="ARBA00048238"/>
    </source>
</evidence>
<keyword evidence="7 17" id="KW-0067">ATP-binding</keyword>
<keyword evidence="8 17" id="KW-0521">NADP</keyword>
<feature type="binding site" evidence="18">
    <location>
        <begin position="56"/>
        <end position="60"/>
    </location>
    <ligand>
        <name>(6S)-NADPHX</name>
        <dbReference type="ChEBI" id="CHEBI:64076"/>
    </ligand>
</feature>
<comment type="function">
    <text evidence="14 19">Bifunctional enzyme that catalyzes the epimerization of the S- and R-forms of NAD(P)HX and the dehydration of the S-form of NAD(P)HX at the expense of ADP, which is converted to AMP. This allows the repair of both epimers of NAD(P)HX, a damaged form of NAD(P)H that is a result of enzymatic or heat-dependent hydration.</text>
</comment>
<comment type="function">
    <text evidence="18">Catalyzes the epimerization of the S- and R-forms of NAD(P)HX, a damaged form of NAD(P)H that is a result of enzymatic or heat-dependent hydration. This is a prerequisite for the S-specific NAD(P)H-hydrate dehydratase to allow the repair of both epimers of NAD(P)HX.</text>
</comment>
<evidence type="ECO:0000256" key="4">
    <source>
        <dbReference type="ARBA" id="ARBA00009524"/>
    </source>
</evidence>
<comment type="catalytic activity">
    <reaction evidence="2 18 19">
        <text>(6R)-NADPHX = (6S)-NADPHX</text>
        <dbReference type="Rhea" id="RHEA:32227"/>
        <dbReference type="ChEBI" id="CHEBI:64076"/>
        <dbReference type="ChEBI" id="CHEBI:64077"/>
        <dbReference type="EC" id="5.1.99.6"/>
    </reaction>
</comment>
<dbReference type="Gene3D" id="3.40.1190.20">
    <property type="match status" value="1"/>
</dbReference>
<dbReference type="HAMAP" id="MF_01966">
    <property type="entry name" value="NADHX_epimerase"/>
    <property type="match status" value="1"/>
</dbReference>
<evidence type="ECO:0000259" key="20">
    <source>
        <dbReference type="PROSITE" id="PS51383"/>
    </source>
</evidence>
<evidence type="ECO:0000313" key="22">
    <source>
        <dbReference type="EMBL" id="MBM6703407.1"/>
    </source>
</evidence>
<evidence type="ECO:0000256" key="16">
    <source>
        <dbReference type="ARBA" id="ARBA00049209"/>
    </source>
</evidence>
<feature type="binding site" evidence="18">
    <location>
        <position position="153"/>
    </location>
    <ligand>
        <name>K(+)</name>
        <dbReference type="ChEBI" id="CHEBI:29103"/>
    </ligand>
</feature>
<evidence type="ECO:0000256" key="8">
    <source>
        <dbReference type="ARBA" id="ARBA00022857"/>
    </source>
</evidence>
<keyword evidence="6 17" id="KW-0547">Nucleotide-binding</keyword>
<dbReference type="NCBIfam" id="TIGR00197">
    <property type="entry name" value="yjeF_nterm"/>
    <property type="match status" value="1"/>
</dbReference>
<proteinExistence type="inferred from homology"/>
<evidence type="ECO:0000259" key="21">
    <source>
        <dbReference type="PROSITE" id="PS51385"/>
    </source>
</evidence>
<keyword evidence="5 18" id="KW-0479">Metal-binding</keyword>
<dbReference type="HAMAP" id="MF_01965">
    <property type="entry name" value="NADHX_dehydratase"/>
    <property type="match status" value="1"/>
</dbReference>
<keyword evidence="13" id="KW-0511">Multifunctional enzyme</keyword>
<keyword evidence="10 17" id="KW-0520">NAD</keyword>
<feature type="binding site" evidence="17">
    <location>
        <position position="304"/>
    </location>
    <ligand>
        <name>(6S)-NADPHX</name>
        <dbReference type="ChEBI" id="CHEBI:64076"/>
    </ligand>
</feature>
<evidence type="ECO:0000256" key="10">
    <source>
        <dbReference type="ARBA" id="ARBA00023027"/>
    </source>
</evidence>
<dbReference type="PIRSF" id="PIRSF017184">
    <property type="entry name" value="Nnr"/>
    <property type="match status" value="1"/>
</dbReference>
<dbReference type="InterPro" id="IPR004443">
    <property type="entry name" value="YjeF_N_dom"/>
</dbReference>
<comment type="caution">
    <text evidence="18">Lacks conserved residue(s) required for the propagation of feature annotation.</text>
</comment>
<feature type="binding site" evidence="18">
    <location>
        <position position="150"/>
    </location>
    <ligand>
        <name>(6S)-NADPHX</name>
        <dbReference type="ChEBI" id="CHEBI:64076"/>
    </ligand>
</feature>
<feature type="binding site" evidence="17">
    <location>
        <begin position="394"/>
        <end position="398"/>
    </location>
    <ligand>
        <name>AMP</name>
        <dbReference type="ChEBI" id="CHEBI:456215"/>
    </ligand>
</feature>
<feature type="binding site" evidence="18">
    <location>
        <position position="117"/>
    </location>
    <ligand>
        <name>K(+)</name>
        <dbReference type="ChEBI" id="CHEBI:29103"/>
    </ligand>
</feature>
<dbReference type="CDD" id="cd01171">
    <property type="entry name" value="YXKO-related"/>
    <property type="match status" value="1"/>
</dbReference>
<gene>
    <name evidence="17" type="primary">nnrD</name>
    <name evidence="18" type="synonym">nnrE</name>
    <name evidence="22" type="ORF">H6A60_02670</name>
</gene>
<evidence type="ECO:0000256" key="19">
    <source>
        <dbReference type="PIRNR" id="PIRNR017184"/>
    </source>
</evidence>
<evidence type="ECO:0000313" key="23">
    <source>
        <dbReference type="Proteomes" id="UP000715095"/>
    </source>
</evidence>
<dbReference type="InterPro" id="IPR036652">
    <property type="entry name" value="YjeF_N_dom_sf"/>
</dbReference>
<dbReference type="PROSITE" id="PS51383">
    <property type="entry name" value="YJEF_C_3"/>
    <property type="match status" value="1"/>
</dbReference>
<feature type="binding site" evidence="17">
    <location>
        <position position="424"/>
    </location>
    <ligand>
        <name>(6S)-NADPHX</name>
        <dbReference type="ChEBI" id="CHEBI:64076"/>
    </ligand>
</feature>
<reference evidence="22 23" key="1">
    <citation type="journal article" date="2021" name="Sci. Rep.">
        <title>The distribution of antibiotic resistance genes in chicken gut microbiota commensals.</title>
        <authorList>
            <person name="Juricova H."/>
            <person name="Matiasovicova J."/>
            <person name="Kubasova T."/>
            <person name="Cejkova D."/>
            <person name="Rychlik I."/>
        </authorList>
    </citation>
    <scope>NUCLEOTIDE SEQUENCE [LARGE SCALE GENOMIC DNA]</scope>
    <source>
        <strain evidence="22 23">An829</strain>
    </source>
</reference>
<evidence type="ECO:0000256" key="7">
    <source>
        <dbReference type="ARBA" id="ARBA00022840"/>
    </source>
</evidence>
<dbReference type="InterPro" id="IPR030677">
    <property type="entry name" value="Nnr"/>
</dbReference>
<dbReference type="PROSITE" id="PS01050">
    <property type="entry name" value="YJEF_C_2"/>
    <property type="match status" value="1"/>
</dbReference>
<dbReference type="InterPro" id="IPR000631">
    <property type="entry name" value="CARKD"/>
</dbReference>
<comment type="similarity">
    <text evidence="17">Belongs to the NnrD/CARKD family.</text>
</comment>
<dbReference type="Pfam" id="PF03853">
    <property type="entry name" value="YjeF_N"/>
    <property type="match status" value="1"/>
</dbReference>
<dbReference type="PANTHER" id="PTHR12592:SF0">
    <property type="entry name" value="ATP-DEPENDENT (S)-NAD(P)H-HYDRATE DEHYDRATASE"/>
    <property type="match status" value="1"/>
</dbReference>
<comment type="subunit">
    <text evidence="17">Homotetramer.</text>
</comment>
<evidence type="ECO:0000256" key="1">
    <source>
        <dbReference type="ARBA" id="ARBA00000013"/>
    </source>
</evidence>
<feature type="binding site" evidence="18">
    <location>
        <position position="57"/>
    </location>
    <ligand>
        <name>K(+)</name>
        <dbReference type="ChEBI" id="CHEBI:29103"/>
    </ligand>
</feature>
<dbReference type="EMBL" id="JACJJC010000003">
    <property type="protein sequence ID" value="MBM6703407.1"/>
    <property type="molecule type" value="Genomic_DNA"/>
</dbReference>
<dbReference type="EC" id="4.2.1.136" evidence="19"/>
<keyword evidence="9 18" id="KW-0630">Potassium</keyword>
<evidence type="ECO:0000256" key="13">
    <source>
        <dbReference type="ARBA" id="ARBA00023268"/>
    </source>
</evidence>
<comment type="catalytic activity">
    <reaction evidence="16 17 19">
        <text>(6S)-NADPHX + ADP = AMP + phosphate + NADPH + H(+)</text>
        <dbReference type="Rhea" id="RHEA:32235"/>
        <dbReference type="ChEBI" id="CHEBI:15378"/>
        <dbReference type="ChEBI" id="CHEBI:43474"/>
        <dbReference type="ChEBI" id="CHEBI:57783"/>
        <dbReference type="ChEBI" id="CHEBI:64076"/>
        <dbReference type="ChEBI" id="CHEBI:456215"/>
        <dbReference type="ChEBI" id="CHEBI:456216"/>
        <dbReference type="EC" id="4.2.1.136"/>
    </reaction>
</comment>
<comment type="similarity">
    <text evidence="3 19">In the N-terminal section; belongs to the NnrE/AIBP family.</text>
</comment>
<evidence type="ECO:0000256" key="9">
    <source>
        <dbReference type="ARBA" id="ARBA00022958"/>
    </source>
</evidence>
<dbReference type="PANTHER" id="PTHR12592">
    <property type="entry name" value="ATP-DEPENDENT (S)-NAD(P)H-HYDRATE DEHYDRATASE FAMILY MEMBER"/>
    <property type="match status" value="1"/>
</dbReference>
<comment type="catalytic activity">
    <reaction evidence="1 18 19">
        <text>(6R)-NADHX = (6S)-NADHX</text>
        <dbReference type="Rhea" id="RHEA:32215"/>
        <dbReference type="ChEBI" id="CHEBI:64074"/>
        <dbReference type="ChEBI" id="CHEBI:64075"/>
        <dbReference type="EC" id="5.1.99.6"/>
    </reaction>
</comment>
<dbReference type="Gene3D" id="3.40.50.10260">
    <property type="entry name" value="YjeF N-terminal domain"/>
    <property type="match status" value="1"/>
</dbReference>
<comment type="catalytic activity">
    <reaction evidence="15 17 19">
        <text>(6S)-NADHX + ADP = AMP + phosphate + NADH + H(+)</text>
        <dbReference type="Rhea" id="RHEA:32223"/>
        <dbReference type="ChEBI" id="CHEBI:15378"/>
        <dbReference type="ChEBI" id="CHEBI:43474"/>
        <dbReference type="ChEBI" id="CHEBI:57945"/>
        <dbReference type="ChEBI" id="CHEBI:64074"/>
        <dbReference type="ChEBI" id="CHEBI:456215"/>
        <dbReference type="ChEBI" id="CHEBI:456216"/>
        <dbReference type="EC" id="4.2.1.136"/>
    </reaction>
</comment>
<sequence length="483" mass="50558">MSQTILNLEEAQDLEARASHRIGEDALMRRAGAFAAEEIARRAPGRAITVLAGPGNNGGDALCCARLLKEKGFAVTVVSPAPQTSELARTMRDEWLAAGGEVIEDPYQSPKADLVVDGLFGTGLDRPIKDPFLDAVLWFSERQAYKVALDIPTGLNAETGHWAGNMPGCRADLTITFLSHKAGLYMNEGVEAAGEVVLSELDISVPLTRLGLIDESDYEHVLKPRTKYSHKGTFGHLAVVGGDAGRIGAALLAARAGLRIGAGTVTVELLAENALSVDPLQPELMFAQTPLDFEQFTAVVIGPGLGTSEKAKARLEAALASTKSLVIDADALNIIAADKRFLELLLHRTAATVITPHEVEGARLLRVEPATINANRVDAVRDIALQTGATTVLKGPGTLVAMRSSRTWLSPAADASLATAGSGDVLAGMIGALLAQRYDTIEAVLAAVSLHGAAPQGRLAGVVASDIAAAAAALLDEARRKAS</sequence>
<dbReference type="InterPro" id="IPR017953">
    <property type="entry name" value="Carbohydrate_kinase_pred_CS"/>
</dbReference>
<feature type="binding site" evidence="17">
    <location>
        <position position="357"/>
    </location>
    <ligand>
        <name>(6S)-NADPHX</name>
        <dbReference type="ChEBI" id="CHEBI:64076"/>
    </ligand>
</feature>
<evidence type="ECO:0000256" key="17">
    <source>
        <dbReference type="HAMAP-Rule" id="MF_01965"/>
    </source>
</evidence>
<organism evidence="22 23">
    <name type="scientific">Sutterella massiliensis</name>
    <dbReference type="NCBI Taxonomy" id="1816689"/>
    <lineage>
        <taxon>Bacteria</taxon>
        <taxon>Pseudomonadati</taxon>
        <taxon>Pseudomonadota</taxon>
        <taxon>Betaproteobacteria</taxon>
        <taxon>Burkholderiales</taxon>
        <taxon>Sutterellaceae</taxon>
        <taxon>Sutterella</taxon>
    </lineage>
</organism>
<dbReference type="Pfam" id="PF01256">
    <property type="entry name" value="Carb_kinase"/>
    <property type="match status" value="1"/>
</dbReference>
<dbReference type="EC" id="5.1.99.6" evidence="19"/>
<comment type="cofactor">
    <cofactor evidence="18 19">
        <name>K(+)</name>
        <dbReference type="ChEBI" id="CHEBI:29103"/>
    </cofactor>
    <text evidence="18 19">Binds 1 potassium ion per subunit.</text>
</comment>
<keyword evidence="23" id="KW-1185">Reference proteome</keyword>
<protein>
    <recommendedName>
        <fullName evidence="19">Bifunctional NAD(P)H-hydrate repair enzyme</fullName>
    </recommendedName>
    <alternativeName>
        <fullName evidence="19">Nicotinamide nucleotide repair protein</fullName>
    </alternativeName>
    <domain>
        <recommendedName>
            <fullName evidence="19">ADP-dependent (S)-NAD(P)H-hydrate dehydratase</fullName>
            <ecNumber evidence="19">4.2.1.136</ecNumber>
        </recommendedName>
        <alternativeName>
            <fullName evidence="19">ADP-dependent NAD(P)HX dehydratase</fullName>
        </alternativeName>
    </domain>
    <domain>
        <recommendedName>
            <fullName evidence="19">NAD(P)H-hydrate epimerase</fullName>
            <ecNumber evidence="19">5.1.99.6</ecNumber>
        </recommendedName>
    </domain>
</protein>
<evidence type="ECO:0000256" key="2">
    <source>
        <dbReference type="ARBA" id="ARBA00000909"/>
    </source>
</evidence>
<evidence type="ECO:0000256" key="11">
    <source>
        <dbReference type="ARBA" id="ARBA00023235"/>
    </source>
</evidence>
<feature type="binding site" evidence="17">
    <location>
        <position position="249"/>
    </location>
    <ligand>
        <name>(6S)-NADPHX</name>
        <dbReference type="ChEBI" id="CHEBI:64076"/>
    </ligand>
</feature>
<dbReference type="InterPro" id="IPR029056">
    <property type="entry name" value="Ribokinase-like"/>
</dbReference>
<comment type="cofactor">
    <cofactor evidence="17">
        <name>Mg(2+)</name>
        <dbReference type="ChEBI" id="CHEBI:18420"/>
    </cofactor>
</comment>
<dbReference type="RefSeq" id="WP_205101883.1">
    <property type="nucleotide sequence ID" value="NZ_JACJJC010000003.1"/>
</dbReference>
<comment type="function">
    <text evidence="17">Catalyzes the dehydration of the S-form of NAD(P)HX at the expense of ADP, which is converted to AMP. Together with NAD(P)HX epimerase, which catalyzes the epimerization of the S- and R-forms, the enzyme allows the repair of both epimers of NAD(P)HX, a damaged form of NAD(P)H that is a result of enzymatic or heat-dependent hydration.</text>
</comment>
<feature type="domain" description="YjeF N-terminal" evidence="21">
    <location>
        <begin position="11"/>
        <end position="209"/>
    </location>
</feature>
<evidence type="ECO:0000256" key="6">
    <source>
        <dbReference type="ARBA" id="ARBA00022741"/>
    </source>
</evidence>
<comment type="similarity">
    <text evidence="18">Belongs to the NnrE/AIBP family.</text>
</comment>
<name>A0ABS2DQJ9_9BURK</name>
<evidence type="ECO:0000256" key="18">
    <source>
        <dbReference type="HAMAP-Rule" id="MF_01966"/>
    </source>
</evidence>
<dbReference type="SUPFAM" id="SSF53613">
    <property type="entry name" value="Ribokinase-like"/>
    <property type="match status" value="1"/>
</dbReference>
<dbReference type="NCBIfam" id="TIGR00196">
    <property type="entry name" value="yjeF_cterm"/>
    <property type="match status" value="1"/>
</dbReference>
<evidence type="ECO:0000256" key="3">
    <source>
        <dbReference type="ARBA" id="ARBA00006001"/>
    </source>
</evidence>
<dbReference type="PROSITE" id="PS51385">
    <property type="entry name" value="YJEF_N"/>
    <property type="match status" value="1"/>
</dbReference>
<evidence type="ECO:0000256" key="5">
    <source>
        <dbReference type="ARBA" id="ARBA00022723"/>
    </source>
</evidence>
<feature type="binding site" evidence="17">
    <location>
        <position position="423"/>
    </location>
    <ligand>
        <name>AMP</name>
        <dbReference type="ChEBI" id="CHEBI:456215"/>
    </ligand>
</feature>
<comment type="caution">
    <text evidence="22">The sequence shown here is derived from an EMBL/GenBank/DDBJ whole genome shotgun (WGS) entry which is preliminary data.</text>
</comment>
<evidence type="ECO:0000256" key="12">
    <source>
        <dbReference type="ARBA" id="ARBA00023239"/>
    </source>
</evidence>
<keyword evidence="11 18" id="KW-0413">Isomerase</keyword>
<dbReference type="Proteomes" id="UP000715095">
    <property type="component" value="Unassembled WGS sequence"/>
</dbReference>
<accession>A0ABS2DQJ9</accession>
<feature type="domain" description="YjeF C-terminal" evidence="20">
    <location>
        <begin position="214"/>
        <end position="478"/>
    </location>
</feature>
<evidence type="ECO:0000256" key="14">
    <source>
        <dbReference type="ARBA" id="ARBA00025153"/>
    </source>
</evidence>
<keyword evidence="12 17" id="KW-0456">Lyase</keyword>